<comment type="caution">
    <text evidence="2">The sequence shown here is derived from an EMBL/GenBank/DDBJ whole genome shotgun (WGS) entry which is preliminary data.</text>
</comment>
<name>A0A246HI52_STEMA</name>
<dbReference type="InterPro" id="IPR000835">
    <property type="entry name" value="HTH_MarR-typ"/>
</dbReference>
<dbReference type="InterPro" id="IPR036390">
    <property type="entry name" value="WH_DNA-bd_sf"/>
</dbReference>
<reference evidence="2 3" key="1">
    <citation type="submission" date="2017-06" db="EMBL/GenBank/DDBJ databases">
        <authorList>
            <person name="Kim H.J."/>
            <person name="Triplett B.A."/>
        </authorList>
    </citation>
    <scope>NUCLEOTIDE SEQUENCE [LARGE SCALE GENOMIC DNA]</scope>
    <source>
        <strain evidence="2 3">13146</strain>
    </source>
</reference>
<organism evidence="2 3">
    <name type="scientific">Stenotrophomonas maltophilia</name>
    <name type="common">Pseudomonas maltophilia</name>
    <name type="synonym">Xanthomonas maltophilia</name>
    <dbReference type="NCBI Taxonomy" id="40324"/>
    <lineage>
        <taxon>Bacteria</taxon>
        <taxon>Pseudomonadati</taxon>
        <taxon>Pseudomonadota</taxon>
        <taxon>Gammaproteobacteria</taxon>
        <taxon>Lysobacterales</taxon>
        <taxon>Lysobacteraceae</taxon>
        <taxon>Stenotrophomonas</taxon>
        <taxon>Stenotrophomonas maltophilia group</taxon>
    </lineage>
</organism>
<protein>
    <submittedName>
        <fullName evidence="2">MarR family transcriptional regulator</fullName>
    </submittedName>
</protein>
<dbReference type="SUPFAM" id="SSF46785">
    <property type="entry name" value="Winged helix' DNA-binding domain"/>
    <property type="match status" value="1"/>
</dbReference>
<dbReference type="GO" id="GO:0003700">
    <property type="term" value="F:DNA-binding transcription factor activity"/>
    <property type="evidence" value="ECO:0007669"/>
    <property type="project" value="InterPro"/>
</dbReference>
<evidence type="ECO:0000259" key="1">
    <source>
        <dbReference type="PROSITE" id="PS50995"/>
    </source>
</evidence>
<evidence type="ECO:0000313" key="2">
    <source>
        <dbReference type="EMBL" id="OWQ49917.1"/>
    </source>
</evidence>
<dbReference type="OrthoDB" id="120080at2"/>
<dbReference type="PANTHER" id="PTHR33164:SF105">
    <property type="entry name" value="TRANSCRIPTIONAL REPRESSOR PROTEIN-RELATED"/>
    <property type="match status" value="1"/>
</dbReference>
<dbReference type="AlphaFoldDB" id="A0A246HI52"/>
<dbReference type="Pfam" id="PF12802">
    <property type="entry name" value="MarR_2"/>
    <property type="match status" value="1"/>
</dbReference>
<dbReference type="GO" id="GO:0006950">
    <property type="term" value="P:response to stress"/>
    <property type="evidence" value="ECO:0007669"/>
    <property type="project" value="TreeGrafter"/>
</dbReference>
<dbReference type="Proteomes" id="UP000198157">
    <property type="component" value="Unassembled WGS sequence"/>
</dbReference>
<dbReference type="PANTHER" id="PTHR33164">
    <property type="entry name" value="TRANSCRIPTIONAL REGULATOR, MARR FAMILY"/>
    <property type="match status" value="1"/>
</dbReference>
<dbReference type="InterPro" id="IPR036388">
    <property type="entry name" value="WH-like_DNA-bd_sf"/>
</dbReference>
<evidence type="ECO:0000313" key="3">
    <source>
        <dbReference type="Proteomes" id="UP000198157"/>
    </source>
</evidence>
<dbReference type="InterPro" id="IPR039422">
    <property type="entry name" value="MarR/SlyA-like"/>
</dbReference>
<dbReference type="Gene3D" id="1.10.10.10">
    <property type="entry name" value="Winged helix-like DNA-binding domain superfamily/Winged helix DNA-binding domain"/>
    <property type="match status" value="1"/>
</dbReference>
<dbReference type="PROSITE" id="PS50995">
    <property type="entry name" value="HTH_MARR_2"/>
    <property type="match status" value="1"/>
</dbReference>
<dbReference type="SMART" id="SM00347">
    <property type="entry name" value="HTH_MARR"/>
    <property type="match status" value="1"/>
</dbReference>
<sequence length="157" mass="17338">MHVSSRHPTPAYPVDPLTQSPCTCFRLRRAARRLSQIYDAHLAPAGLSLNAYSILRRAPEPRQLGELAEALGMDRTTLTRNLKPLLTAGWLEQRRGSDARQRLIVITAAGKACLRRARPLWQRAQSEVETTFGPTPTARLNALLDQLDHALPAGADA</sequence>
<accession>A0A246HI52</accession>
<feature type="domain" description="HTH marR-type" evidence="1">
    <location>
        <begin position="20"/>
        <end position="149"/>
    </location>
</feature>
<dbReference type="EMBL" id="NIVS01000055">
    <property type="protein sequence ID" value="OWQ49917.1"/>
    <property type="molecule type" value="Genomic_DNA"/>
</dbReference>
<proteinExistence type="predicted"/>
<gene>
    <name evidence="2" type="ORF">CEE60_18180</name>
</gene>